<accession>F8NBB2</accession>
<organism evidence="1 2">
    <name type="scientific">Hallella multisaccharivorax DSM 17128</name>
    <dbReference type="NCBI Taxonomy" id="688246"/>
    <lineage>
        <taxon>Bacteria</taxon>
        <taxon>Pseudomonadati</taxon>
        <taxon>Bacteroidota</taxon>
        <taxon>Bacteroidia</taxon>
        <taxon>Bacteroidales</taxon>
        <taxon>Prevotellaceae</taxon>
        <taxon>Hallella</taxon>
    </lineage>
</organism>
<gene>
    <name evidence="1" type="ORF">Premu_1452</name>
</gene>
<dbReference type="AlphaFoldDB" id="F8NBB2"/>
<dbReference type="HOGENOM" id="CLU_3274567_0_0_10"/>
<dbReference type="EMBL" id="GL945017">
    <property type="protein sequence ID" value="EGN56869.1"/>
    <property type="molecule type" value="Genomic_DNA"/>
</dbReference>
<sequence>MEEIWNKMNLLVKGNQKISLNIISLLLKTISEYNIIDISNE</sequence>
<keyword evidence="2" id="KW-1185">Reference proteome</keyword>
<proteinExistence type="predicted"/>
<evidence type="ECO:0000313" key="1">
    <source>
        <dbReference type="EMBL" id="EGN56869.1"/>
    </source>
</evidence>
<reference evidence="2" key="1">
    <citation type="journal article" date="2011" name="Stand. Genomic Sci.">
        <title>Non-contiguous finished genome sequence of the opportunistic oral pathogen Prevotella multisaccharivorax type strain (PPPA20).</title>
        <authorList>
            <person name="Pati A."/>
            <person name="Gronow S."/>
            <person name="Lu M."/>
            <person name="Lapidus A."/>
            <person name="Nolan M."/>
            <person name="Lucas S."/>
            <person name="Hammon N."/>
            <person name="Deshpande S."/>
            <person name="Cheng J.F."/>
            <person name="Tapia R."/>
            <person name="Han C."/>
            <person name="Goodwin L."/>
            <person name="Pitluck S."/>
            <person name="Liolios K."/>
            <person name="Pagani I."/>
            <person name="Mavromatis K."/>
            <person name="Mikhailova N."/>
            <person name="Huntemann M."/>
            <person name="Chen A."/>
            <person name="Palaniappan K."/>
            <person name="Land M."/>
            <person name="Hauser L."/>
            <person name="Detter J.C."/>
            <person name="Brambilla E.M."/>
            <person name="Rohde M."/>
            <person name="Goker M."/>
            <person name="Woyke T."/>
            <person name="Bristow J."/>
            <person name="Eisen J.A."/>
            <person name="Markowitz V."/>
            <person name="Hugenholtz P."/>
            <person name="Kyrpides N.C."/>
            <person name="Klenk H.P."/>
            <person name="Ivanova N."/>
        </authorList>
    </citation>
    <scope>NUCLEOTIDE SEQUENCE [LARGE SCALE GENOMIC DNA]</scope>
    <source>
        <strain evidence="2">DSM 17128</strain>
    </source>
</reference>
<dbReference type="STRING" id="688246.Premu_1452"/>
<protein>
    <submittedName>
        <fullName evidence="1">Adrenodoxin reductase</fullName>
    </submittedName>
</protein>
<evidence type="ECO:0000313" key="2">
    <source>
        <dbReference type="Proteomes" id="UP000002772"/>
    </source>
</evidence>
<name>F8NBB2_9BACT</name>
<dbReference type="Proteomes" id="UP000002772">
    <property type="component" value="Unassembled WGS sequence"/>
</dbReference>